<feature type="transmembrane region" description="Helical" evidence="1">
    <location>
        <begin position="162"/>
        <end position="180"/>
    </location>
</feature>
<proteinExistence type="predicted"/>
<dbReference type="PROSITE" id="PS51257">
    <property type="entry name" value="PROKAR_LIPOPROTEIN"/>
    <property type="match status" value="1"/>
</dbReference>
<evidence type="ECO:0000313" key="2">
    <source>
        <dbReference type="EMBL" id="BDR52727.1"/>
    </source>
</evidence>
<gene>
    <name evidence="2" type="ORF">KIM372_06340</name>
</gene>
<evidence type="ECO:0000313" key="3">
    <source>
        <dbReference type="Proteomes" id="UP001321766"/>
    </source>
</evidence>
<dbReference type="Proteomes" id="UP001321766">
    <property type="component" value="Chromosome"/>
</dbReference>
<name>A0ABM8B7A5_9BIFI</name>
<keyword evidence="1" id="KW-0472">Membrane</keyword>
<evidence type="ECO:0008006" key="4">
    <source>
        <dbReference type="Google" id="ProtNLM"/>
    </source>
</evidence>
<dbReference type="EMBL" id="AP026798">
    <property type="protein sequence ID" value="BDR52727.1"/>
    <property type="molecule type" value="Genomic_DNA"/>
</dbReference>
<keyword evidence="1" id="KW-0812">Transmembrane</keyword>
<reference evidence="2 3" key="1">
    <citation type="journal article" date="2023" name="Microbiol. Spectr.">
        <title>Symbiosis of Carpenter Bees with Uncharacterized Lactic Acid Bacteria Showing NAD Auxotrophy.</title>
        <authorList>
            <person name="Kawasaki S."/>
            <person name="Ozawa K."/>
            <person name="Mori T."/>
            <person name="Yamamoto A."/>
            <person name="Ito M."/>
            <person name="Ohkuma M."/>
            <person name="Sakamoto M."/>
            <person name="Matsutani M."/>
        </authorList>
    </citation>
    <scope>NUCLEOTIDE SEQUENCE [LARGE SCALE GENOMIC DNA]</scope>
    <source>
        <strain evidence="2 3">Kim37-2</strain>
    </source>
</reference>
<accession>A0ABM8B7A5</accession>
<keyword evidence="3" id="KW-1185">Reference proteome</keyword>
<evidence type="ECO:0000256" key="1">
    <source>
        <dbReference type="SAM" id="Phobius"/>
    </source>
</evidence>
<protein>
    <recommendedName>
        <fullName evidence="4">Lipoprotein</fullName>
    </recommendedName>
</protein>
<sequence>MCVRAERVMGRWVSVVVLLLWLPLLTACGGKPAGVGPSVESSPGSSFGLDDWGLDKATVRVVFPFDFVSHALYSKESKTPAAVAAGFKADTEFYSDARAEPNGDVVVVMTQSQHERLVERDEGSIRAAEQSFVKSNQDYRYVVSDDQQSVSIWANKYLSPDMFFNVTAAVPVLIGVMYYMHGHTGPWQMVISLYNCHSNELVIRYNFYEPASMEYDRLGD</sequence>
<keyword evidence="1" id="KW-1133">Transmembrane helix</keyword>
<organism evidence="2 3">
    <name type="scientific">Bombiscardovia nodaiensis</name>
    <dbReference type="NCBI Taxonomy" id="2932181"/>
    <lineage>
        <taxon>Bacteria</taxon>
        <taxon>Bacillati</taxon>
        <taxon>Actinomycetota</taxon>
        <taxon>Actinomycetes</taxon>
        <taxon>Bifidobacteriales</taxon>
        <taxon>Bifidobacteriaceae</taxon>
        <taxon>Bombiscardovia</taxon>
    </lineage>
</organism>